<accession>A0ABR0WC60</accession>
<comment type="caution">
    <text evidence="2">The sequence shown here is derived from an EMBL/GenBank/DDBJ whole genome shotgun (WGS) entry which is preliminary data.</text>
</comment>
<name>A0ABR0WC60_REHGL</name>
<dbReference type="EMBL" id="JABTTQ020000012">
    <property type="protein sequence ID" value="KAK6144438.1"/>
    <property type="molecule type" value="Genomic_DNA"/>
</dbReference>
<gene>
    <name evidence="2" type="ORF">DH2020_021258</name>
</gene>
<dbReference type="Proteomes" id="UP001318860">
    <property type="component" value="Unassembled WGS sequence"/>
</dbReference>
<dbReference type="InterPro" id="IPR029058">
    <property type="entry name" value="AB_hydrolase_fold"/>
</dbReference>
<dbReference type="Pfam" id="PF00561">
    <property type="entry name" value="Abhydrolase_1"/>
    <property type="match status" value="1"/>
</dbReference>
<dbReference type="Gene3D" id="3.40.50.1820">
    <property type="entry name" value="alpha/beta hydrolase"/>
    <property type="match status" value="1"/>
</dbReference>
<evidence type="ECO:0000259" key="1">
    <source>
        <dbReference type="Pfam" id="PF00561"/>
    </source>
</evidence>
<organism evidence="2 3">
    <name type="scientific">Rehmannia glutinosa</name>
    <name type="common">Chinese foxglove</name>
    <dbReference type="NCBI Taxonomy" id="99300"/>
    <lineage>
        <taxon>Eukaryota</taxon>
        <taxon>Viridiplantae</taxon>
        <taxon>Streptophyta</taxon>
        <taxon>Embryophyta</taxon>
        <taxon>Tracheophyta</taxon>
        <taxon>Spermatophyta</taxon>
        <taxon>Magnoliopsida</taxon>
        <taxon>eudicotyledons</taxon>
        <taxon>Gunneridae</taxon>
        <taxon>Pentapetalae</taxon>
        <taxon>asterids</taxon>
        <taxon>lamiids</taxon>
        <taxon>Lamiales</taxon>
        <taxon>Orobanchaceae</taxon>
        <taxon>Rehmannieae</taxon>
        <taxon>Rehmannia</taxon>
    </lineage>
</organism>
<dbReference type="PANTHER" id="PTHR45763">
    <property type="entry name" value="HYDROLASE, ALPHA/BETA FOLD FAMILY PROTEIN, EXPRESSED-RELATED"/>
    <property type="match status" value="1"/>
</dbReference>
<proteinExistence type="predicted"/>
<evidence type="ECO:0000313" key="2">
    <source>
        <dbReference type="EMBL" id="KAK6144438.1"/>
    </source>
</evidence>
<feature type="domain" description="AB hydrolase-1" evidence="1">
    <location>
        <begin position="216"/>
        <end position="482"/>
    </location>
</feature>
<reference evidence="2 3" key="1">
    <citation type="journal article" date="2021" name="Comput. Struct. Biotechnol. J.">
        <title>De novo genome assembly of the potent medicinal plant Rehmannia glutinosa using nanopore technology.</title>
        <authorList>
            <person name="Ma L."/>
            <person name="Dong C."/>
            <person name="Song C."/>
            <person name="Wang X."/>
            <person name="Zheng X."/>
            <person name="Niu Y."/>
            <person name="Chen S."/>
            <person name="Feng W."/>
        </authorList>
    </citation>
    <scope>NUCLEOTIDE SEQUENCE [LARGE SCALE GENOMIC DNA]</scope>
    <source>
        <strain evidence="2">DH-2019</strain>
    </source>
</reference>
<evidence type="ECO:0000313" key="3">
    <source>
        <dbReference type="Proteomes" id="UP001318860"/>
    </source>
</evidence>
<dbReference type="SUPFAM" id="SSF53474">
    <property type="entry name" value="alpha/beta-Hydrolases"/>
    <property type="match status" value="1"/>
</dbReference>
<dbReference type="InterPro" id="IPR000073">
    <property type="entry name" value="AB_hydrolase_1"/>
</dbReference>
<protein>
    <recommendedName>
        <fullName evidence="1">AB hydrolase-1 domain-containing protein</fullName>
    </recommendedName>
</protein>
<sequence length="539" mass="60436">MSEVNESAAWRGEFTGLLGEDVAKANGYSDSSAAVDGGAAAAAEVGDWRFQVAEFAKGAAEMSVEFGKGVRDVMKQSILRDDSVIMRKFKGPCLKILGKLGFLNEYLPEDRDPVHAWTVIACVWVFLLADAAYPIVTDRLNKNCAVLIVNITQTSTPLVKKMKVHPTSASLILLPDGRRLAYQEQGVPADQARYSMIVPHSFLSSRIAGIPGLKGALLQEFGVRLVTYDLPGFGESDPHPDRDLESSALDMLHLSYAANVTDKFWVVGYSDGSKYAWAALHYIPDRLAGAIMLAPMVNPYEQRLTKEERRRIWGTWTVNKKMMYFLARKFPRLLPYFYRRSFLSGNHGQIDKWLSLSLGKRDRALVEGRIFEDFWQRDVEESVRQANAKPFVEEAVLQVSNWGFSIAELNVQNKRTGKGIISWLKSVYNPAEKPLNGFLGPIHIWQGAEDTVVPPSMSDFVHRVVPDVMLHKLPYEGHFSYFYFCDECHRQIFTVVFGNPQGPLAPKEDPIPIEVDDEEKTEVIFSDTTTDIDNASTIA</sequence>
<keyword evidence="3" id="KW-1185">Reference proteome</keyword>
<dbReference type="PANTHER" id="PTHR45763:SF36">
    <property type="entry name" value="AB HYDROLASE-1 DOMAIN-CONTAINING PROTEIN"/>
    <property type="match status" value="1"/>
</dbReference>